<protein>
    <submittedName>
        <fullName evidence="1">Uncharacterized protein</fullName>
    </submittedName>
</protein>
<keyword evidence="2" id="KW-1185">Reference proteome</keyword>
<organism evidence="1 2">
    <name type="scientific">Pedobacter kyungheensis</name>
    <dbReference type="NCBI Taxonomy" id="1069985"/>
    <lineage>
        <taxon>Bacteria</taxon>
        <taxon>Pseudomonadati</taxon>
        <taxon>Bacteroidota</taxon>
        <taxon>Sphingobacteriia</taxon>
        <taxon>Sphingobacteriales</taxon>
        <taxon>Sphingobacteriaceae</taxon>
        <taxon>Pedobacter</taxon>
    </lineage>
</organism>
<evidence type="ECO:0000313" key="2">
    <source>
        <dbReference type="Proteomes" id="UP000031246"/>
    </source>
</evidence>
<dbReference type="AlphaFoldDB" id="A0A0C1FSS0"/>
<gene>
    <name evidence="1" type="ORF">OC25_23865</name>
</gene>
<proteinExistence type="predicted"/>
<evidence type="ECO:0000313" key="1">
    <source>
        <dbReference type="EMBL" id="KIA90939.1"/>
    </source>
</evidence>
<reference evidence="1 2" key="1">
    <citation type="submission" date="2014-10" db="EMBL/GenBank/DDBJ databases">
        <title>Pedobacter Kyungheensis.</title>
        <authorList>
            <person name="Anderson B.M."/>
            <person name="Newman J.D."/>
        </authorList>
    </citation>
    <scope>NUCLEOTIDE SEQUENCE [LARGE SCALE GENOMIC DNA]</scope>
    <source>
        <strain evidence="1 2">KACC 16221</strain>
    </source>
</reference>
<sequence>MFEFLILVSKGSSAIFYVGIADYRLKKFVHSGLGNILAEFTLKKIICFFSLESCPASGSAMVIRVVGFMSSPGSAPGHDLAAFGADQKPTQSKRSGRYCFCSLFFKSSFTALYYFLNAIEKTF</sequence>
<name>A0A0C1FSS0_9SPHI</name>
<accession>A0A0C1FSS0</accession>
<dbReference type="Proteomes" id="UP000031246">
    <property type="component" value="Unassembled WGS sequence"/>
</dbReference>
<comment type="caution">
    <text evidence="1">The sequence shown here is derived from an EMBL/GenBank/DDBJ whole genome shotgun (WGS) entry which is preliminary data.</text>
</comment>
<dbReference type="EMBL" id="JSYN01000037">
    <property type="protein sequence ID" value="KIA90939.1"/>
    <property type="molecule type" value="Genomic_DNA"/>
</dbReference>